<evidence type="ECO:0000256" key="3">
    <source>
        <dbReference type="ARBA" id="ARBA00023163"/>
    </source>
</evidence>
<gene>
    <name evidence="6" type="ORF">E1288_23825</name>
</gene>
<dbReference type="InterPro" id="IPR049445">
    <property type="entry name" value="TetR_SbtR-like_C"/>
</dbReference>
<name>A0A4R4YSP2_9PSEU</name>
<organism evidence="6 7">
    <name type="scientific">Saccharopolyspora elongata</name>
    <dbReference type="NCBI Taxonomy" id="2530387"/>
    <lineage>
        <taxon>Bacteria</taxon>
        <taxon>Bacillati</taxon>
        <taxon>Actinomycetota</taxon>
        <taxon>Actinomycetes</taxon>
        <taxon>Pseudonocardiales</taxon>
        <taxon>Pseudonocardiaceae</taxon>
        <taxon>Saccharopolyspora</taxon>
    </lineage>
</organism>
<evidence type="ECO:0000256" key="2">
    <source>
        <dbReference type="ARBA" id="ARBA00023125"/>
    </source>
</evidence>
<feature type="domain" description="HTH tetR-type" evidence="5">
    <location>
        <begin position="16"/>
        <end position="75"/>
    </location>
</feature>
<dbReference type="Pfam" id="PF00440">
    <property type="entry name" value="TetR_N"/>
    <property type="match status" value="1"/>
</dbReference>
<keyword evidence="7" id="KW-1185">Reference proteome</keyword>
<evidence type="ECO:0000259" key="5">
    <source>
        <dbReference type="PROSITE" id="PS50977"/>
    </source>
</evidence>
<dbReference type="Pfam" id="PF21597">
    <property type="entry name" value="TetR_C_43"/>
    <property type="match status" value="1"/>
</dbReference>
<proteinExistence type="predicted"/>
<evidence type="ECO:0000256" key="4">
    <source>
        <dbReference type="PROSITE-ProRule" id="PRU00335"/>
    </source>
</evidence>
<dbReference type="AlphaFoldDB" id="A0A4R4YSP2"/>
<keyword evidence="2 4" id="KW-0238">DNA-binding</keyword>
<dbReference type="InterPro" id="IPR001647">
    <property type="entry name" value="HTH_TetR"/>
</dbReference>
<dbReference type="RefSeq" id="WP_132488640.1">
    <property type="nucleotide sequence ID" value="NZ_SMKW01000033.1"/>
</dbReference>
<dbReference type="PANTHER" id="PTHR30055:SF234">
    <property type="entry name" value="HTH-TYPE TRANSCRIPTIONAL REGULATOR BETI"/>
    <property type="match status" value="1"/>
</dbReference>
<reference evidence="6 7" key="1">
    <citation type="submission" date="2019-03" db="EMBL/GenBank/DDBJ databases">
        <title>Draft genome sequences of novel Actinobacteria.</title>
        <authorList>
            <person name="Sahin N."/>
            <person name="Ay H."/>
            <person name="Saygin H."/>
        </authorList>
    </citation>
    <scope>NUCLEOTIDE SEQUENCE [LARGE SCALE GENOMIC DNA]</scope>
    <source>
        <strain evidence="6 7">7K502</strain>
    </source>
</reference>
<sequence>MTTENAPGKRLRADAQRNRERVLAAAQELFAAEGLAVPLDDIARRAGVGPGTVYRHFPTKEALFEAVVAERIRAMVDEARDQAESGDPGRAFFDYFQRVIEYAALNKDICDALESTGQPPKTACLETDFNDAIGTLLERAQQASAVRADLTTAELRSLIVGGLNMYRRAVAEQRPASELAVLYAGLRPLGGPPGS</sequence>
<keyword evidence="3" id="KW-0804">Transcription</keyword>
<dbReference type="SUPFAM" id="SSF46689">
    <property type="entry name" value="Homeodomain-like"/>
    <property type="match status" value="1"/>
</dbReference>
<dbReference type="PROSITE" id="PS50977">
    <property type="entry name" value="HTH_TETR_2"/>
    <property type="match status" value="1"/>
</dbReference>
<dbReference type="OrthoDB" id="9795011at2"/>
<keyword evidence="1" id="KW-0805">Transcription regulation</keyword>
<comment type="caution">
    <text evidence="6">The sequence shown here is derived from an EMBL/GenBank/DDBJ whole genome shotgun (WGS) entry which is preliminary data.</text>
</comment>
<dbReference type="GO" id="GO:0000976">
    <property type="term" value="F:transcription cis-regulatory region binding"/>
    <property type="evidence" value="ECO:0007669"/>
    <property type="project" value="TreeGrafter"/>
</dbReference>
<dbReference type="GO" id="GO:0003700">
    <property type="term" value="F:DNA-binding transcription factor activity"/>
    <property type="evidence" value="ECO:0007669"/>
    <property type="project" value="TreeGrafter"/>
</dbReference>
<dbReference type="Proteomes" id="UP000294947">
    <property type="component" value="Unassembled WGS sequence"/>
</dbReference>
<dbReference type="InterPro" id="IPR050109">
    <property type="entry name" value="HTH-type_TetR-like_transc_reg"/>
</dbReference>
<evidence type="ECO:0000313" key="6">
    <source>
        <dbReference type="EMBL" id="TDD47700.1"/>
    </source>
</evidence>
<evidence type="ECO:0000313" key="7">
    <source>
        <dbReference type="Proteomes" id="UP000294947"/>
    </source>
</evidence>
<dbReference type="EMBL" id="SMKW01000033">
    <property type="protein sequence ID" value="TDD47700.1"/>
    <property type="molecule type" value="Genomic_DNA"/>
</dbReference>
<dbReference type="InterPro" id="IPR009057">
    <property type="entry name" value="Homeodomain-like_sf"/>
</dbReference>
<dbReference type="Gene3D" id="1.10.357.10">
    <property type="entry name" value="Tetracycline Repressor, domain 2"/>
    <property type="match status" value="1"/>
</dbReference>
<accession>A0A4R4YSP2</accession>
<protein>
    <submittedName>
        <fullName evidence="6">TetR/AcrR family transcriptional regulator</fullName>
    </submittedName>
</protein>
<dbReference type="PANTHER" id="PTHR30055">
    <property type="entry name" value="HTH-TYPE TRANSCRIPTIONAL REGULATOR RUTR"/>
    <property type="match status" value="1"/>
</dbReference>
<evidence type="ECO:0000256" key="1">
    <source>
        <dbReference type="ARBA" id="ARBA00023015"/>
    </source>
</evidence>
<feature type="DNA-binding region" description="H-T-H motif" evidence="4">
    <location>
        <begin position="38"/>
        <end position="57"/>
    </location>
</feature>
<dbReference type="PRINTS" id="PR00455">
    <property type="entry name" value="HTHTETR"/>
</dbReference>